<accession>A0A4D6DD54</accession>
<keyword evidence="3 9" id="KW-0167">Capsid protein</keyword>
<organism evidence="11">
    <name type="scientific">Apple rootstock virus A</name>
    <dbReference type="NCBI Taxonomy" id="2563012"/>
    <lineage>
        <taxon>Viruses</taxon>
        <taxon>Riboviria</taxon>
        <taxon>Orthornavirae</taxon>
        <taxon>Negarnaviricota</taxon>
        <taxon>Haploviricotina</taxon>
        <taxon>Monjiviricetes</taxon>
        <taxon>Mononegavirales</taxon>
        <taxon>Rhabdoviridae</taxon>
        <taxon>Betarhabdovirinae</taxon>
        <taxon>Betanucleorhabdovirus</taxon>
        <taxon>Betanucleorhabdovirus mali</taxon>
    </lineage>
</organism>
<keyword evidence="7 9" id="KW-0687">Ribonucleoprotein</keyword>
<evidence type="ECO:0000256" key="4">
    <source>
        <dbReference type="ARBA" id="ARBA00022844"/>
    </source>
</evidence>
<dbReference type="EMBL" id="MH778545">
    <property type="protein sequence ID" value="QBZ28532.1"/>
    <property type="molecule type" value="Genomic_RNA"/>
</dbReference>
<dbReference type="GO" id="GO:1990904">
    <property type="term" value="C:ribonucleoprotein complex"/>
    <property type="evidence" value="ECO:0007669"/>
    <property type="project" value="UniProtKB-UniRule"/>
</dbReference>
<dbReference type="GO" id="GO:0019029">
    <property type="term" value="C:helical viral capsid"/>
    <property type="evidence" value="ECO:0007669"/>
    <property type="project" value="UniProtKB-UniRule"/>
</dbReference>
<dbReference type="Proteomes" id="UP000677855">
    <property type="component" value="Segment"/>
</dbReference>
<keyword evidence="5 9" id="KW-0694">RNA-binding</keyword>
<evidence type="ECO:0000256" key="5">
    <source>
        <dbReference type="ARBA" id="ARBA00022884"/>
    </source>
</evidence>
<keyword evidence="4 9" id="KW-0946">Virion</keyword>
<dbReference type="GO" id="GO:0030430">
    <property type="term" value="C:host cell cytoplasm"/>
    <property type="evidence" value="ECO:0007669"/>
    <property type="project" value="UniProtKB-SubCell"/>
</dbReference>
<dbReference type="InterPro" id="IPR004902">
    <property type="entry name" value="Rhabdo_ncap_2"/>
</dbReference>
<comment type="similarity">
    <text evidence="9">Belongs to the nucleorhabdovirus nucleocapsid protein family.</text>
</comment>
<dbReference type="GeneID" id="80535980"/>
<name>A0A4D6DD54_9RHAB</name>
<evidence type="ECO:0000256" key="6">
    <source>
        <dbReference type="ARBA" id="ARBA00023086"/>
    </source>
</evidence>
<comment type="subunit">
    <text evidence="9">Homomultimerizes to form the nucleocapsid. Binds to viral genomic RNA.</text>
</comment>
<evidence type="ECO:0000256" key="10">
    <source>
        <dbReference type="SAM" id="MobiDB-lite"/>
    </source>
</evidence>
<comment type="subcellular location">
    <subcellularLocation>
        <location evidence="9">Virion</location>
    </subcellularLocation>
    <subcellularLocation>
        <location evidence="9">Host cytoplasm</location>
    </subcellularLocation>
</comment>
<evidence type="ECO:0000256" key="8">
    <source>
        <dbReference type="ARBA" id="ARBA00033344"/>
    </source>
</evidence>
<dbReference type="GO" id="GO:0019013">
    <property type="term" value="C:viral nucleocapsid"/>
    <property type="evidence" value="ECO:0007669"/>
    <property type="project" value="UniProtKB-UniRule"/>
</dbReference>
<evidence type="ECO:0000256" key="3">
    <source>
        <dbReference type="ARBA" id="ARBA00022561"/>
    </source>
</evidence>
<evidence type="ECO:0000313" key="12">
    <source>
        <dbReference type="Proteomes" id="UP000677855"/>
    </source>
</evidence>
<dbReference type="Pfam" id="PF03216">
    <property type="entry name" value="Rhabdo_ncap_2"/>
    <property type="match status" value="1"/>
</dbReference>
<keyword evidence="12" id="KW-1185">Reference proteome</keyword>
<reference evidence="11" key="1">
    <citation type="submission" date="2018-08" db="EMBL/GenBank/DDBJ databases">
        <authorList>
            <person name="Moon J.S."/>
            <person name="Baek D."/>
        </authorList>
    </citation>
    <scope>NUCLEOTIDE SEQUENCE</scope>
</reference>
<keyword evidence="9" id="KW-1035">Host cytoplasm</keyword>
<dbReference type="RefSeq" id="YP_010797960.1">
    <property type="nucleotide sequence ID" value="NC_076267.1"/>
</dbReference>
<evidence type="ECO:0000313" key="11">
    <source>
        <dbReference type="EMBL" id="QBZ28532.1"/>
    </source>
</evidence>
<protein>
    <recommendedName>
        <fullName evidence="1 9">Nucleoprotein</fullName>
        <shortName evidence="9">NP</shortName>
        <shortName evidence="9">Protein N</shortName>
    </recommendedName>
    <alternativeName>
        <fullName evidence="8 9">Nucleocapsid protein</fullName>
    </alternativeName>
</protein>
<evidence type="ECO:0000256" key="9">
    <source>
        <dbReference type="RuleBase" id="RU369108"/>
    </source>
</evidence>
<keyword evidence="6 9" id="KW-0543">Viral nucleoprotein</keyword>
<dbReference type="GO" id="GO:0003723">
    <property type="term" value="F:RNA binding"/>
    <property type="evidence" value="ECO:0007669"/>
    <property type="project" value="UniProtKB-UniRule"/>
</dbReference>
<comment type="function">
    <text evidence="9">Encapsidates the genome, protecting it from nucleases. The encapsidated genomic RNA is termed the nucleocapsid (NC) and serves as template for viral transcription and replication.</text>
</comment>
<evidence type="ECO:0000256" key="7">
    <source>
        <dbReference type="ARBA" id="ARBA00023274"/>
    </source>
</evidence>
<feature type="compositionally biased region" description="Basic and acidic residues" evidence="10">
    <location>
        <begin position="425"/>
        <end position="435"/>
    </location>
</feature>
<proteinExistence type="inferred from homology"/>
<dbReference type="KEGG" id="vg:80535980"/>
<evidence type="ECO:0000256" key="2">
    <source>
        <dbReference type="ARBA" id="ARBA00022497"/>
    </source>
</evidence>
<evidence type="ECO:0000256" key="1">
    <source>
        <dbReference type="ARBA" id="ARBA00014389"/>
    </source>
</evidence>
<sequence length="450" mass="50496">MSDISFSDLIAVSDKFKSIPQGRKPEKPSGQSSNVPYKFEDAFKSPMYKVKALSSTEIVTIFNKAFVSEVVEMNEEDFLNTVVLALNIKDPLDNTKILTIEKPWPEFTKCADFESAVPSKTSKVSFAGTKGSNLVETVVRIPSSTNQMETDSTELEGDKVTAICFIAAWVSRYAVKSPGDQLSLQLAALETTYLKMYGRSSTVFKSFSPTKEYLMALQNCYQSFPRVRNTLAINVGYMECYYKTMPKQFNLLRYCFFQHLEFMGMHAYTSAVQIINKLSLPVGLVLTWLRMSGMEDAVDEIGHIIGKFDNGMLTNGNSHERLWKYARILNDGYFNKMQTSYNPELIATLAWIEIKLGLSVEGGYNSPLNIQVIKGNEALSEVGKAKAEAFLECKNSVVAGQAGASVVDRMYARRFSSTFSQMGKRQAEHVEEEPRPRKKPMFDLGDIPEL</sequence>
<feature type="region of interest" description="Disordered" evidence="10">
    <location>
        <begin position="422"/>
        <end position="450"/>
    </location>
</feature>
<keyword evidence="2 9" id="KW-1139">Helical capsid protein</keyword>